<dbReference type="EMBL" id="JAVDQS010000004">
    <property type="protein sequence ID" value="MDR6404842.1"/>
    <property type="molecule type" value="Genomic_DNA"/>
</dbReference>
<dbReference type="SUPFAM" id="SSF54106">
    <property type="entry name" value="LysM domain"/>
    <property type="match status" value="1"/>
</dbReference>
<feature type="domain" description="LysM" evidence="1">
    <location>
        <begin position="29"/>
        <end position="72"/>
    </location>
</feature>
<dbReference type="SMART" id="SM00257">
    <property type="entry name" value="LysM"/>
    <property type="match status" value="1"/>
</dbReference>
<dbReference type="Pfam" id="PF01476">
    <property type="entry name" value="LysM"/>
    <property type="match status" value="1"/>
</dbReference>
<name>A0ABU1LDP6_9FLAO</name>
<proteinExistence type="predicted"/>
<sequence length="407" mass="47345">MSIIKPLGLSKIEALGGSSNNNKDVKNLLFHVVNPGESITKISELYNIFPSELKKYNKLTDDKTYIGQVLKINKKEIIKDAERKNNEKEIKKPIIKKSENLDNYTTEVQKFISDQNSLFAYENFKMRDRYYMDFGFTENLVMYDEDFKSDINFCMNAICWIEHHECYDTHEIDAIKNHFIYVNVFYVNKVGKVLLGKQIHLDFKTQSQKVPQGGFYSYEKKLLTPINKNKYDYLSKGKNLHSEIFIEKKYKFAIGGEIPINDNNRAYKQLMSASMRNIFGDTNHIYAAVGEKKEKLDEILDWISIAAIPVEIPLKFIKPIQGLLEIIAYASDVDSKTKIIDKFFDERGPIPLSPIYHDYYEKPDIFDGSGTPIGGYKQILRSSEKYEEDFIMEEILELLQEDIIKKK</sequence>
<accession>A0ABU1LDP6</accession>
<protein>
    <submittedName>
        <fullName evidence="2">LysM repeat protein</fullName>
    </submittedName>
</protein>
<dbReference type="Gene3D" id="3.10.350.10">
    <property type="entry name" value="LysM domain"/>
    <property type="match status" value="1"/>
</dbReference>
<dbReference type="Proteomes" id="UP001184853">
    <property type="component" value="Unassembled WGS sequence"/>
</dbReference>
<keyword evidence="3" id="KW-1185">Reference proteome</keyword>
<gene>
    <name evidence="2" type="ORF">J2781_001766</name>
</gene>
<reference evidence="2 3" key="1">
    <citation type="submission" date="2023-07" db="EMBL/GenBank/DDBJ databases">
        <title>Sorghum-associated microbial communities from plants grown in Nebraska, USA.</title>
        <authorList>
            <person name="Schachtman D."/>
        </authorList>
    </citation>
    <scope>NUCLEOTIDE SEQUENCE [LARGE SCALE GENOMIC DNA]</scope>
    <source>
        <strain evidence="2 3">DS1709</strain>
    </source>
</reference>
<evidence type="ECO:0000259" key="1">
    <source>
        <dbReference type="PROSITE" id="PS51782"/>
    </source>
</evidence>
<comment type="caution">
    <text evidence="2">The sequence shown here is derived from an EMBL/GenBank/DDBJ whole genome shotgun (WGS) entry which is preliminary data.</text>
</comment>
<dbReference type="InterPro" id="IPR036779">
    <property type="entry name" value="LysM_dom_sf"/>
</dbReference>
<dbReference type="PROSITE" id="PS51782">
    <property type="entry name" value="LYSM"/>
    <property type="match status" value="1"/>
</dbReference>
<evidence type="ECO:0000313" key="3">
    <source>
        <dbReference type="Proteomes" id="UP001184853"/>
    </source>
</evidence>
<organism evidence="2 3">
    <name type="scientific">Chryseobacterium geocarposphaerae</name>
    <dbReference type="NCBI Taxonomy" id="1416776"/>
    <lineage>
        <taxon>Bacteria</taxon>
        <taxon>Pseudomonadati</taxon>
        <taxon>Bacteroidota</taxon>
        <taxon>Flavobacteriia</taxon>
        <taxon>Flavobacteriales</taxon>
        <taxon>Weeksellaceae</taxon>
        <taxon>Chryseobacterium group</taxon>
        <taxon>Chryseobacterium</taxon>
    </lineage>
</organism>
<dbReference type="InterPro" id="IPR018392">
    <property type="entry name" value="LysM"/>
</dbReference>
<dbReference type="RefSeq" id="WP_115982807.1">
    <property type="nucleotide sequence ID" value="NZ_JAVDQS010000004.1"/>
</dbReference>
<dbReference type="CDD" id="cd00118">
    <property type="entry name" value="LysM"/>
    <property type="match status" value="1"/>
</dbReference>
<evidence type="ECO:0000313" key="2">
    <source>
        <dbReference type="EMBL" id="MDR6404842.1"/>
    </source>
</evidence>